<name>A0AA88EIT4_FICCA</name>
<dbReference type="AlphaFoldDB" id="A0AA88EIT4"/>
<sequence>MSKRVHESSAQHLSHIFILAPIPHHWKFHLTRSNPAFFRHGRHLVLVVPRKGQNPIGVVLCRAADPVLQDNGRGGAILEQKCIALTGSKSGVRRER</sequence>
<proteinExistence type="predicted"/>
<evidence type="ECO:0000313" key="2">
    <source>
        <dbReference type="Proteomes" id="UP001187192"/>
    </source>
</evidence>
<organism evidence="1 2">
    <name type="scientific">Ficus carica</name>
    <name type="common">Common fig</name>
    <dbReference type="NCBI Taxonomy" id="3494"/>
    <lineage>
        <taxon>Eukaryota</taxon>
        <taxon>Viridiplantae</taxon>
        <taxon>Streptophyta</taxon>
        <taxon>Embryophyta</taxon>
        <taxon>Tracheophyta</taxon>
        <taxon>Spermatophyta</taxon>
        <taxon>Magnoliopsida</taxon>
        <taxon>eudicotyledons</taxon>
        <taxon>Gunneridae</taxon>
        <taxon>Pentapetalae</taxon>
        <taxon>rosids</taxon>
        <taxon>fabids</taxon>
        <taxon>Rosales</taxon>
        <taxon>Moraceae</taxon>
        <taxon>Ficeae</taxon>
        <taxon>Ficus</taxon>
    </lineage>
</organism>
<accession>A0AA88EIT4</accession>
<dbReference type="Proteomes" id="UP001187192">
    <property type="component" value="Unassembled WGS sequence"/>
</dbReference>
<gene>
    <name evidence="1" type="ORF">TIFTF001_056369</name>
</gene>
<reference evidence="1" key="1">
    <citation type="submission" date="2023-07" db="EMBL/GenBank/DDBJ databases">
        <title>draft genome sequence of fig (Ficus carica).</title>
        <authorList>
            <person name="Takahashi T."/>
            <person name="Nishimura K."/>
        </authorList>
    </citation>
    <scope>NUCLEOTIDE SEQUENCE</scope>
</reference>
<comment type="caution">
    <text evidence="1">The sequence shown here is derived from an EMBL/GenBank/DDBJ whole genome shotgun (WGS) entry which is preliminary data.</text>
</comment>
<evidence type="ECO:0000313" key="1">
    <source>
        <dbReference type="EMBL" id="GMN75774.1"/>
    </source>
</evidence>
<protein>
    <submittedName>
        <fullName evidence="1">Uncharacterized protein</fullName>
    </submittedName>
</protein>
<dbReference type="EMBL" id="BTGU01020546">
    <property type="protein sequence ID" value="GMN75774.1"/>
    <property type="molecule type" value="Genomic_DNA"/>
</dbReference>
<keyword evidence="2" id="KW-1185">Reference proteome</keyword>